<dbReference type="InterPro" id="IPR051177">
    <property type="entry name" value="CIK-Related_Protein"/>
</dbReference>
<dbReference type="Pfam" id="PF00069">
    <property type="entry name" value="Pkinase"/>
    <property type="match status" value="1"/>
</dbReference>
<organism evidence="3 4">
    <name type="scientific">Emergomyces africanus</name>
    <dbReference type="NCBI Taxonomy" id="1955775"/>
    <lineage>
        <taxon>Eukaryota</taxon>
        <taxon>Fungi</taxon>
        <taxon>Dikarya</taxon>
        <taxon>Ascomycota</taxon>
        <taxon>Pezizomycotina</taxon>
        <taxon>Eurotiomycetes</taxon>
        <taxon>Eurotiomycetidae</taxon>
        <taxon>Onygenales</taxon>
        <taxon>Ajellomycetaceae</taxon>
        <taxon>Emergomyces</taxon>
    </lineage>
</organism>
<dbReference type="InterPro" id="IPR016024">
    <property type="entry name" value="ARM-type_fold"/>
</dbReference>
<sequence length="795" mass="87171">MDFLKSAVASAIAKGSSFPYSFGDRLDNNESIWTLHNGTKRDDGSACSIFTFDIAANKSRLPLAKNAVRKHRTLRHPGVIKVLETIETDANIYIVTERITPLSWPVKRRSLSEQTAKWGLYAIASTLKFINEDASSVHGAVRVSSIYTSESGEWKLGGLDILSSMKEDDAVIYTYGSLLPDSSRYAPPEIVKGGWETIKRNPLPATDSYNFGCLVFEVFNGSFRGNDQAGQTSNVPPSMHQSYKRLMNPNPKIRLSVAHFLDQGKRSGGFFETPLIRLTQDIESLGLKNEEERERFISELDELSDDFPEDFFKMKVLPELLKSVEFGGGGPKVFTAILKIGSKLSEEEYKSKLIPVIVRLFGNPDRAMRVCLLDNLPLMIDHLPQKIVNDKIFPQMVTGFTDIAPVVREQTVKAVLTVIEKLSDRTINGELLRFLAKTANDEQPGIRTNTTICLGKIARNLGRSSRTKVLTAAFSRSLRDPFVHARNAGLLALGATLDLFTEEDCATKLLPAICPSLLDKEKLVRDQANKTLDLYLQRIRKFSASLPDTALPAQTVSDAQDAGAARMGTPNDTSWAGWAISSFTNKITSAKGEMEATINGNQSIAAPTIRSSSMPRPATSSPSAQLNKSEEALRRGIPQISRTTSEPTPEDSKLEPELDEEQDAFEAWGAMDDNINEEDDDDGEDAFFDARRSASPSRSTSATHTAFDDGGEPDFAGWLAAQSKAKSKQPLPKGLSKPTMTKAAGSTRITGTPKPSVSSSKNMSVKGKTSSQPTKTIDTKPKEDLAGDDWGDAWD</sequence>
<feature type="compositionally biased region" description="Polar residues" evidence="1">
    <location>
        <begin position="605"/>
        <end position="627"/>
    </location>
</feature>
<comment type="caution">
    <text evidence="3">The sequence shown here is derived from an EMBL/GenBank/DDBJ whole genome shotgun (WGS) entry which is preliminary data.</text>
</comment>
<dbReference type="AlphaFoldDB" id="A0A1B7NNH8"/>
<dbReference type="PANTHER" id="PTHR12984">
    <property type="entry name" value="SCY1-RELATED S/T PROTEIN KINASE-LIKE"/>
    <property type="match status" value="1"/>
</dbReference>
<protein>
    <submittedName>
        <fullName evidence="3">SCY1 protein kinase</fullName>
    </submittedName>
</protein>
<keyword evidence="3" id="KW-0418">Kinase</keyword>
<keyword evidence="4" id="KW-1185">Reference proteome</keyword>
<dbReference type="Gene3D" id="1.10.510.10">
    <property type="entry name" value="Transferase(Phosphotransferase) domain 1"/>
    <property type="match status" value="1"/>
</dbReference>
<feature type="compositionally biased region" description="Acidic residues" evidence="1">
    <location>
        <begin position="674"/>
        <end position="687"/>
    </location>
</feature>
<dbReference type="InterPro" id="IPR011009">
    <property type="entry name" value="Kinase-like_dom_sf"/>
</dbReference>
<dbReference type="GO" id="GO:0004672">
    <property type="term" value="F:protein kinase activity"/>
    <property type="evidence" value="ECO:0007669"/>
    <property type="project" value="InterPro"/>
</dbReference>
<keyword evidence="3" id="KW-0808">Transferase</keyword>
<feature type="region of interest" description="Disordered" evidence="1">
    <location>
        <begin position="605"/>
        <end position="659"/>
    </location>
</feature>
<proteinExistence type="predicted"/>
<evidence type="ECO:0000313" key="4">
    <source>
        <dbReference type="Proteomes" id="UP000091918"/>
    </source>
</evidence>
<evidence type="ECO:0000259" key="2">
    <source>
        <dbReference type="PROSITE" id="PS50011"/>
    </source>
</evidence>
<feature type="compositionally biased region" description="Polar residues" evidence="1">
    <location>
        <begin position="747"/>
        <end position="776"/>
    </location>
</feature>
<dbReference type="SUPFAM" id="SSF56112">
    <property type="entry name" value="Protein kinase-like (PK-like)"/>
    <property type="match status" value="1"/>
</dbReference>
<dbReference type="Gene3D" id="3.30.200.20">
    <property type="entry name" value="Phosphorylase Kinase, domain 1"/>
    <property type="match status" value="1"/>
</dbReference>
<gene>
    <name evidence="3" type="ORF">ACJ72_07356</name>
</gene>
<dbReference type="EMBL" id="LGUA01001586">
    <property type="protein sequence ID" value="OAX78338.1"/>
    <property type="molecule type" value="Genomic_DNA"/>
</dbReference>
<name>A0A1B7NNH8_9EURO</name>
<dbReference type="GO" id="GO:0006409">
    <property type="term" value="P:tRNA export from nucleus"/>
    <property type="evidence" value="ECO:0007669"/>
    <property type="project" value="TreeGrafter"/>
</dbReference>
<dbReference type="GO" id="GO:0005737">
    <property type="term" value="C:cytoplasm"/>
    <property type="evidence" value="ECO:0007669"/>
    <property type="project" value="TreeGrafter"/>
</dbReference>
<dbReference type="PANTHER" id="PTHR12984:SF3">
    <property type="entry name" value="N-TERMINAL KINASE-LIKE PROTEIN"/>
    <property type="match status" value="1"/>
</dbReference>
<feature type="region of interest" description="Disordered" evidence="1">
    <location>
        <begin position="673"/>
        <end position="795"/>
    </location>
</feature>
<dbReference type="GO" id="GO:0005524">
    <property type="term" value="F:ATP binding"/>
    <property type="evidence" value="ECO:0007669"/>
    <property type="project" value="InterPro"/>
</dbReference>
<dbReference type="InterPro" id="IPR000719">
    <property type="entry name" value="Prot_kinase_dom"/>
</dbReference>
<evidence type="ECO:0000313" key="3">
    <source>
        <dbReference type="EMBL" id="OAX78338.1"/>
    </source>
</evidence>
<dbReference type="Gene3D" id="1.25.10.10">
    <property type="entry name" value="Leucine-rich Repeat Variant"/>
    <property type="match status" value="1"/>
</dbReference>
<dbReference type="PROSITE" id="PS50011">
    <property type="entry name" value="PROTEIN_KINASE_DOM"/>
    <property type="match status" value="1"/>
</dbReference>
<feature type="compositionally biased region" description="Low complexity" evidence="1">
    <location>
        <begin position="693"/>
        <end position="705"/>
    </location>
</feature>
<evidence type="ECO:0000256" key="1">
    <source>
        <dbReference type="SAM" id="MobiDB-lite"/>
    </source>
</evidence>
<dbReference type="SUPFAM" id="SSF48371">
    <property type="entry name" value="ARM repeat"/>
    <property type="match status" value="1"/>
</dbReference>
<dbReference type="InterPro" id="IPR011989">
    <property type="entry name" value="ARM-like"/>
</dbReference>
<feature type="compositionally biased region" description="Acidic residues" evidence="1">
    <location>
        <begin position="786"/>
        <end position="795"/>
    </location>
</feature>
<dbReference type="OrthoDB" id="447103at2759"/>
<reference evidence="3 4" key="1">
    <citation type="submission" date="2015-07" db="EMBL/GenBank/DDBJ databases">
        <title>Emmonsia species relationships and genome sequence.</title>
        <authorList>
            <person name="Cuomo C.A."/>
            <person name="Schwartz I.S."/>
            <person name="Kenyon C."/>
            <person name="de Hoog G.S."/>
            <person name="Govender N.P."/>
            <person name="Botha A."/>
            <person name="Moreno L."/>
            <person name="de Vries M."/>
            <person name="Munoz J.F."/>
            <person name="Stielow J.B."/>
        </authorList>
    </citation>
    <scope>NUCLEOTIDE SEQUENCE [LARGE SCALE GENOMIC DNA]</scope>
    <source>
        <strain evidence="3 4">CBS 136260</strain>
    </source>
</reference>
<accession>A0A1B7NNH8</accession>
<dbReference type="Proteomes" id="UP000091918">
    <property type="component" value="Unassembled WGS sequence"/>
</dbReference>
<feature type="domain" description="Protein kinase" evidence="2">
    <location>
        <begin position="6"/>
        <end position="312"/>
    </location>
</feature>
<dbReference type="STRING" id="1658172.A0A1B7NNH8"/>